<comment type="caution">
    <text evidence="1">The sequence shown here is derived from an EMBL/GenBank/DDBJ whole genome shotgun (WGS) entry which is preliminary data.</text>
</comment>
<dbReference type="AlphaFoldDB" id="A0A7W7WU33"/>
<dbReference type="Proteomes" id="UP000542674">
    <property type="component" value="Unassembled WGS sequence"/>
</dbReference>
<dbReference type="Gene3D" id="3.30.70.1210">
    <property type="entry name" value="Crispr-associated protein, domain 2"/>
    <property type="match status" value="1"/>
</dbReference>
<keyword evidence="2" id="KW-1185">Reference proteome</keyword>
<dbReference type="Pfam" id="PF08798">
    <property type="entry name" value="CRISPR_assoc"/>
    <property type="match status" value="1"/>
</dbReference>
<sequence length="208" mass="22105">MTKVVLDHRNPQTVEDLRNAYQMHVRVREIAEGLPDPDGGRLLWGLHGTTLLVQTGAAVSPLALPAGYAVSVHSANLASRLDRITAGSVVRWAVIANPTRARAKATAVGPDGVPVRKSRGQPTPVALGERNEWITRRLAPALEITALTGRPLPAAAGTQIRTRHRVHHSRHLWQGTATVADPDVLRGLVSSGIGHGKAFGCGLLLVAS</sequence>
<dbReference type="SUPFAM" id="SSF117987">
    <property type="entry name" value="CRISPR-associated protein"/>
    <property type="match status" value="2"/>
</dbReference>
<dbReference type="InterPro" id="IPR010179">
    <property type="entry name" value="CRISPR-assoc_prot_Cse3"/>
</dbReference>
<evidence type="ECO:0000313" key="2">
    <source>
        <dbReference type="Proteomes" id="UP000542674"/>
    </source>
</evidence>
<dbReference type="RefSeq" id="WP_184666512.1">
    <property type="nucleotide sequence ID" value="NZ_BAABAI010000034.1"/>
</dbReference>
<name>A0A7W7WU33_9PSEU</name>
<reference evidence="1 2" key="1">
    <citation type="submission" date="2020-08" db="EMBL/GenBank/DDBJ databases">
        <title>Sequencing the genomes of 1000 actinobacteria strains.</title>
        <authorList>
            <person name="Klenk H.-P."/>
        </authorList>
    </citation>
    <scope>NUCLEOTIDE SEQUENCE [LARGE SCALE GENOMIC DNA]</scope>
    <source>
        <strain evidence="1 2">DSM 45084</strain>
    </source>
</reference>
<organism evidence="1 2">
    <name type="scientific">Saccharothrix violaceirubra</name>
    <dbReference type="NCBI Taxonomy" id="413306"/>
    <lineage>
        <taxon>Bacteria</taxon>
        <taxon>Bacillati</taxon>
        <taxon>Actinomycetota</taxon>
        <taxon>Actinomycetes</taxon>
        <taxon>Pseudonocardiales</taxon>
        <taxon>Pseudonocardiaceae</taxon>
        <taxon>Saccharothrix</taxon>
    </lineage>
</organism>
<evidence type="ECO:0000313" key="1">
    <source>
        <dbReference type="EMBL" id="MBB4963766.1"/>
    </source>
</evidence>
<proteinExistence type="predicted"/>
<accession>A0A7W7WU33</accession>
<dbReference type="EMBL" id="JACHJS010000001">
    <property type="protein sequence ID" value="MBB4963766.1"/>
    <property type="molecule type" value="Genomic_DNA"/>
</dbReference>
<dbReference type="SMART" id="SM01101">
    <property type="entry name" value="CRISPR_assoc"/>
    <property type="match status" value="1"/>
</dbReference>
<gene>
    <name evidence="1" type="ORF">F4559_001125</name>
</gene>
<dbReference type="Gene3D" id="3.30.70.1200">
    <property type="entry name" value="Crispr-associated protein, domain 1"/>
    <property type="match status" value="1"/>
</dbReference>
<protein>
    <submittedName>
        <fullName evidence="1">CRISPR system Cascade subunit CasE</fullName>
    </submittedName>
</protein>